<gene>
    <name evidence="7" type="ORF">HMPREF1705_04153</name>
</gene>
<dbReference type="EMBL" id="ACJX03000001">
    <property type="protein sequence ID" value="KRT34902.1"/>
    <property type="molecule type" value="Genomic_DNA"/>
</dbReference>
<dbReference type="Pfam" id="PF03610">
    <property type="entry name" value="EIIA-man"/>
    <property type="match status" value="1"/>
</dbReference>
<accession>A0A0T5X9C2</accession>
<keyword evidence="4" id="KW-0808">Transferase</keyword>
<dbReference type="InterPro" id="IPR012844">
    <property type="entry name" value="DhaM_N"/>
</dbReference>
<dbReference type="PANTHER" id="PTHR38594">
    <property type="entry name" value="PEP-DEPENDENT DIHYDROXYACETONE KINASE, PHOSPHORYL DONOR SUBUNIT DHAM"/>
    <property type="match status" value="1"/>
</dbReference>
<dbReference type="Gene3D" id="3.40.50.510">
    <property type="entry name" value="Phosphotransferase system, mannose-type IIA component"/>
    <property type="match status" value="1"/>
</dbReference>
<dbReference type="GO" id="GO:0047324">
    <property type="term" value="F:phosphoenolpyruvate-glycerone phosphotransferase activity"/>
    <property type="evidence" value="ECO:0007669"/>
    <property type="project" value="UniProtKB-EC"/>
</dbReference>
<keyword evidence="8" id="KW-1185">Reference proteome</keyword>
<evidence type="ECO:0000313" key="8">
    <source>
        <dbReference type="Proteomes" id="UP000005273"/>
    </source>
</evidence>
<dbReference type="AlphaFoldDB" id="A0A0T5X9C2"/>
<dbReference type="GO" id="GO:0009401">
    <property type="term" value="P:phosphoenolpyruvate-dependent sugar phosphotransferase system"/>
    <property type="evidence" value="ECO:0007669"/>
    <property type="project" value="InterPro"/>
</dbReference>
<evidence type="ECO:0000259" key="6">
    <source>
        <dbReference type="PROSITE" id="PS51096"/>
    </source>
</evidence>
<dbReference type="InterPro" id="IPR036662">
    <property type="entry name" value="PTS_EIIA_man-typ_sf"/>
</dbReference>
<dbReference type="EC" id="2.7.1.121" evidence="3"/>
<protein>
    <recommendedName>
        <fullName evidence="3">phosphoenolpyruvate--glycerone phosphotransferase</fullName>
        <ecNumber evidence="3">2.7.1.121</ecNumber>
    </recommendedName>
</protein>
<dbReference type="GO" id="GO:0019563">
    <property type="term" value="P:glycerol catabolic process"/>
    <property type="evidence" value="ECO:0007669"/>
    <property type="project" value="InterPro"/>
</dbReference>
<dbReference type="STRING" id="592015.HMPREF1705_04153"/>
<comment type="catalytic activity">
    <reaction evidence="1">
        <text>dihydroxyacetone + phosphoenolpyruvate = dihydroxyacetone phosphate + pyruvate</text>
        <dbReference type="Rhea" id="RHEA:18381"/>
        <dbReference type="ChEBI" id="CHEBI:15361"/>
        <dbReference type="ChEBI" id="CHEBI:16016"/>
        <dbReference type="ChEBI" id="CHEBI:57642"/>
        <dbReference type="ChEBI" id="CHEBI:58702"/>
        <dbReference type="EC" id="2.7.1.121"/>
    </reaction>
</comment>
<dbReference type="InterPro" id="IPR039643">
    <property type="entry name" value="DhaM"/>
</dbReference>
<comment type="function">
    <text evidence="2">Component of the dihydroxyacetone kinase complex, which is responsible for the phosphoenolpyruvate (PEP)-dependent phosphorylation of dihydroxyacetone. DhaM serves as the phosphoryl donor. Is phosphorylated by phosphoenolpyruvate in an EI- and HPr-dependent reaction, and a phosphorelay system on histidine residues finally leads to phosphoryl transfer to DhaL and dihydroxyacetone.</text>
</comment>
<comment type="subunit">
    <text evidence="5">Homodimer. The dihydroxyacetone kinase complex is composed of a homodimer of DhaM, a homodimer of DhaK and the subunit DhaL.</text>
</comment>
<dbReference type="RefSeq" id="WP_009201941.1">
    <property type="nucleotide sequence ID" value="NZ_ACJX03000001.1"/>
</dbReference>
<dbReference type="GO" id="GO:0016020">
    <property type="term" value="C:membrane"/>
    <property type="evidence" value="ECO:0007669"/>
    <property type="project" value="InterPro"/>
</dbReference>
<evidence type="ECO:0000256" key="1">
    <source>
        <dbReference type="ARBA" id="ARBA00001113"/>
    </source>
</evidence>
<dbReference type="InterPro" id="IPR004701">
    <property type="entry name" value="PTS_EIIA_man-typ"/>
</dbReference>
<dbReference type="PANTHER" id="PTHR38594:SF1">
    <property type="entry name" value="PEP-DEPENDENT DIHYDROXYACETONE KINASE, PHOSPHORYL DONOR SUBUNIT DHAM"/>
    <property type="match status" value="1"/>
</dbReference>
<organism evidence="7 8">
    <name type="scientific">Acetomicrobium hydrogeniformans ATCC BAA-1850</name>
    <dbReference type="NCBI Taxonomy" id="592015"/>
    <lineage>
        <taxon>Bacteria</taxon>
        <taxon>Thermotogati</taxon>
        <taxon>Synergistota</taxon>
        <taxon>Synergistia</taxon>
        <taxon>Synergistales</taxon>
        <taxon>Acetomicrobiaceae</taxon>
        <taxon>Acetomicrobium</taxon>
    </lineage>
</organism>
<dbReference type="eggNOG" id="COG3412">
    <property type="taxonomic scope" value="Bacteria"/>
</dbReference>
<comment type="caution">
    <text evidence="7">The sequence shown here is derived from an EMBL/GenBank/DDBJ whole genome shotgun (WGS) entry which is preliminary data.</text>
</comment>
<reference evidence="8" key="1">
    <citation type="submission" date="2012-09" db="EMBL/GenBank/DDBJ databases">
        <authorList>
            <person name="Weinstock G."/>
            <person name="Sodergren E."/>
            <person name="Clifton S."/>
            <person name="Fulton L."/>
            <person name="Fulton B."/>
            <person name="Courtney L."/>
            <person name="Fronick C."/>
            <person name="Harrison M."/>
            <person name="Strong C."/>
            <person name="Farmer C."/>
            <person name="Delehaunty K."/>
            <person name="Markovic C."/>
            <person name="Hall O."/>
            <person name="Minx P."/>
            <person name="Tomlinson C."/>
            <person name="Mitreva M."/>
            <person name="Nelson J."/>
            <person name="Hou S."/>
            <person name="Wollam A."/>
            <person name="Pepin K.H."/>
            <person name="Johnson M."/>
            <person name="Bhonagiri V."/>
            <person name="Nash W.E."/>
            <person name="Suruliraj S."/>
            <person name="Warren W."/>
            <person name="Chinwalla A."/>
            <person name="Mardis E.R."/>
            <person name="Wilson R.K."/>
        </authorList>
    </citation>
    <scope>NUCLEOTIDE SEQUENCE [LARGE SCALE GENOMIC DNA]</scope>
    <source>
        <strain evidence="8">OS1</strain>
    </source>
</reference>
<proteinExistence type="predicted"/>
<dbReference type="OrthoDB" id="5298at2"/>
<feature type="domain" description="PTS EIIA type-4" evidence="6">
    <location>
        <begin position="1"/>
        <end position="133"/>
    </location>
</feature>
<evidence type="ECO:0000256" key="4">
    <source>
        <dbReference type="ARBA" id="ARBA00022679"/>
    </source>
</evidence>
<dbReference type="SUPFAM" id="SSF53062">
    <property type="entry name" value="PTS system fructose IIA component-like"/>
    <property type="match status" value="1"/>
</dbReference>
<dbReference type="NCBIfam" id="TIGR02364">
    <property type="entry name" value="dha_pts"/>
    <property type="match status" value="1"/>
</dbReference>
<evidence type="ECO:0000256" key="5">
    <source>
        <dbReference type="ARBA" id="ARBA00046577"/>
    </source>
</evidence>
<evidence type="ECO:0000256" key="2">
    <source>
        <dbReference type="ARBA" id="ARBA00002788"/>
    </source>
</evidence>
<evidence type="ECO:0000256" key="3">
    <source>
        <dbReference type="ARBA" id="ARBA00012095"/>
    </source>
</evidence>
<dbReference type="Proteomes" id="UP000005273">
    <property type="component" value="Unassembled WGS sequence"/>
</dbReference>
<sequence>MIGILVVCHSFKASSGIAETALQMAGEKARVVGVGGNEEGGIGTSTGRIYEALLDLLNECDGIVVLPDLGSAVLSTKAALDFLEEEQKGRVLIADAPVLEGAVMAVVEASTGSSLEKVKQVAEEAHSLKKLRV</sequence>
<name>A0A0T5X9C2_9BACT</name>
<dbReference type="PROSITE" id="PS51096">
    <property type="entry name" value="PTS_EIIA_TYPE_4"/>
    <property type="match status" value="1"/>
</dbReference>
<keyword evidence="7" id="KW-0418">Kinase</keyword>
<evidence type="ECO:0000313" key="7">
    <source>
        <dbReference type="EMBL" id="KRT34902.1"/>
    </source>
</evidence>